<dbReference type="InterPro" id="IPR001478">
    <property type="entry name" value="PDZ"/>
</dbReference>
<dbReference type="Pfam" id="PF00595">
    <property type="entry name" value="PDZ"/>
    <property type="match status" value="4"/>
</dbReference>
<dbReference type="SMART" id="SM00228">
    <property type="entry name" value="PDZ"/>
    <property type="match status" value="5"/>
</dbReference>
<proteinExistence type="predicted"/>
<dbReference type="PROSITE" id="PS50106">
    <property type="entry name" value="PDZ"/>
    <property type="match status" value="5"/>
</dbReference>
<dbReference type="Gene3D" id="2.30.42.10">
    <property type="match status" value="5"/>
</dbReference>
<dbReference type="CDD" id="cd06735">
    <property type="entry name" value="PDZ5_MAGI-1_3-like"/>
    <property type="match status" value="1"/>
</dbReference>
<dbReference type="SUPFAM" id="SSF50156">
    <property type="entry name" value="PDZ domain-like"/>
    <property type="match status" value="5"/>
</dbReference>
<protein>
    <submittedName>
        <fullName evidence="2">MAGI3</fullName>
    </submittedName>
</protein>
<dbReference type="CDD" id="cd06732">
    <property type="entry name" value="PDZ2_MAGI-1_3-like"/>
    <property type="match status" value="1"/>
</dbReference>
<dbReference type="Proteomes" id="UP001235939">
    <property type="component" value="Chromosome 03"/>
</dbReference>
<dbReference type="CDD" id="cd06731">
    <property type="entry name" value="PDZ1_MAGI-1_3-like"/>
    <property type="match status" value="1"/>
</dbReference>
<dbReference type="PANTHER" id="PTHR10316:SF40">
    <property type="entry name" value="LD27118P"/>
    <property type="match status" value="1"/>
</dbReference>
<evidence type="ECO:0000313" key="2">
    <source>
        <dbReference type="EMBL" id="UYV65354.1"/>
    </source>
</evidence>
<dbReference type="InterPro" id="IPR036034">
    <property type="entry name" value="PDZ_sf"/>
</dbReference>
<reference evidence="2 3" key="1">
    <citation type="submission" date="2022-01" db="EMBL/GenBank/DDBJ databases">
        <title>A chromosomal length assembly of Cordylochernes scorpioides.</title>
        <authorList>
            <person name="Zeh D."/>
            <person name="Zeh J."/>
        </authorList>
    </citation>
    <scope>NUCLEOTIDE SEQUENCE [LARGE SCALE GENOMIC DNA]</scope>
    <source>
        <strain evidence="2">IN4F17</strain>
        <tissue evidence="2">Whole Body</tissue>
    </source>
</reference>
<feature type="domain" description="PDZ" evidence="1">
    <location>
        <begin position="178"/>
        <end position="241"/>
    </location>
</feature>
<keyword evidence="3" id="KW-1185">Reference proteome</keyword>
<feature type="domain" description="PDZ" evidence="1">
    <location>
        <begin position="63"/>
        <end position="134"/>
    </location>
</feature>
<evidence type="ECO:0000313" key="3">
    <source>
        <dbReference type="Proteomes" id="UP001235939"/>
    </source>
</evidence>
<dbReference type="CDD" id="cd06734">
    <property type="entry name" value="PDZ4_MAGI-1_3-like"/>
    <property type="match status" value="1"/>
</dbReference>
<accession>A0ABY6K917</accession>
<feature type="domain" description="PDZ" evidence="1">
    <location>
        <begin position="435"/>
        <end position="493"/>
    </location>
</feature>
<feature type="domain" description="PDZ" evidence="1">
    <location>
        <begin position="530"/>
        <end position="612"/>
    </location>
</feature>
<dbReference type="PANTHER" id="PTHR10316">
    <property type="entry name" value="MEMBRANE ASSOCIATED GUANYLATE KINASE-RELATED"/>
    <property type="match status" value="1"/>
</dbReference>
<sequence>MYPSKAAGCVVAELPEGWEKIDDPQYGTYYIESNRVVSAGQPASKVPYVFTHDPQELQGEMVHTVLVKSPRGFGFTIIGGENPVGQPEFLQIKSVVSGGPAWTDARLATGDVLVYVGDNCVLGSSHADVVRLFQAIPPGQAVGLTVCRGYPLPFDLDDPNNQVVTTSAIHESQPRYLGLNIKKGPNGFGFTIADSGHGQKVKKILDPSHCRQLQEGDVLVNIDGRNVQDMAHDDIVQLLKECSVGDSANVTVLRGPQRPASLSSTTVPPEYFPPGDFTDMMVTLARQENGFGFRIVGGTEEGSQFEAVPNMEADAFAADSNMSTDTAPPYPWSGTLAEVYQPGQLKSGFLKRSTPLLTMLLLVRDCLFVRVILLVSQLAFISEGRSPIRHLGTRPIAVCSAKVEGWAHICISHVVCRRLPSSGAPCVKQLCVVQVAIGNIVPGGSADLEGTLRTGDEILSIDNQCVVSTSHHFAVQLMSNAAQNGRVTLRVRRHFHSGDKVNMGFLTTTVSVADSGYTSKSNDSNLYPYDVTVQRQESEGFGFVIISSVSKAGSTIGRIIEGSPAERCGHLQVGDRILAVNGLSILNMPHGDIVNLIKESGLSATLTIGPPSISSVVPPCPGNGADTCSNHSEDGYIAVELPRGSRGLGFSIRGGRDVNNTPLSVLRIAEDGPAALDGRLRIGDRLVEINGMSTEGLTHAQAIDAIRQGGSTVRLLVHRPRLPHS</sequence>
<dbReference type="Gene3D" id="2.20.70.10">
    <property type="match status" value="1"/>
</dbReference>
<organism evidence="2 3">
    <name type="scientific">Cordylochernes scorpioides</name>
    <dbReference type="NCBI Taxonomy" id="51811"/>
    <lineage>
        <taxon>Eukaryota</taxon>
        <taxon>Metazoa</taxon>
        <taxon>Ecdysozoa</taxon>
        <taxon>Arthropoda</taxon>
        <taxon>Chelicerata</taxon>
        <taxon>Arachnida</taxon>
        <taxon>Pseudoscorpiones</taxon>
        <taxon>Cheliferoidea</taxon>
        <taxon>Chernetidae</taxon>
        <taxon>Cordylochernes</taxon>
    </lineage>
</organism>
<evidence type="ECO:0000259" key="1">
    <source>
        <dbReference type="PROSITE" id="PS50106"/>
    </source>
</evidence>
<name>A0ABY6K917_9ARAC</name>
<gene>
    <name evidence="2" type="ORF">LAZ67_3004029</name>
</gene>
<feature type="domain" description="PDZ" evidence="1">
    <location>
        <begin position="638"/>
        <end position="721"/>
    </location>
</feature>
<dbReference type="EMBL" id="CP092865">
    <property type="protein sequence ID" value="UYV65354.1"/>
    <property type="molecule type" value="Genomic_DNA"/>
</dbReference>